<evidence type="ECO:0000313" key="1">
    <source>
        <dbReference type="EMBL" id="CAG8484627.1"/>
    </source>
</evidence>
<keyword evidence="2" id="KW-1185">Reference proteome</keyword>
<gene>
    <name evidence="1" type="ORF">DHETER_LOCUS2282</name>
</gene>
<proteinExistence type="predicted"/>
<reference evidence="1" key="1">
    <citation type="submission" date="2021-06" db="EMBL/GenBank/DDBJ databases">
        <authorList>
            <person name="Kallberg Y."/>
            <person name="Tangrot J."/>
            <person name="Rosling A."/>
        </authorList>
    </citation>
    <scope>NUCLEOTIDE SEQUENCE</scope>
    <source>
        <strain evidence="1">IL203A</strain>
    </source>
</reference>
<protein>
    <submittedName>
        <fullName evidence="1">12476_t:CDS:1</fullName>
    </submittedName>
</protein>
<dbReference type="Proteomes" id="UP000789702">
    <property type="component" value="Unassembled WGS sequence"/>
</dbReference>
<accession>A0ACA9KQ80</accession>
<evidence type="ECO:0000313" key="2">
    <source>
        <dbReference type="Proteomes" id="UP000789702"/>
    </source>
</evidence>
<dbReference type="EMBL" id="CAJVPU010001608">
    <property type="protein sequence ID" value="CAG8484627.1"/>
    <property type="molecule type" value="Genomic_DNA"/>
</dbReference>
<organism evidence="1 2">
    <name type="scientific">Dentiscutata heterogama</name>
    <dbReference type="NCBI Taxonomy" id="1316150"/>
    <lineage>
        <taxon>Eukaryota</taxon>
        <taxon>Fungi</taxon>
        <taxon>Fungi incertae sedis</taxon>
        <taxon>Mucoromycota</taxon>
        <taxon>Glomeromycotina</taxon>
        <taxon>Glomeromycetes</taxon>
        <taxon>Diversisporales</taxon>
        <taxon>Gigasporaceae</taxon>
        <taxon>Dentiscutata</taxon>
    </lineage>
</organism>
<comment type="caution">
    <text evidence="1">The sequence shown here is derived from an EMBL/GenBank/DDBJ whole genome shotgun (WGS) entry which is preliminary data.</text>
</comment>
<sequence>MTQMLAFNQNENYFQKYYLSFKRFEIVLKNIKEFTTKISKQYEKCMKFFASDDQKIMEAERVGKLDCGVKDIHNKLDTMNILRTRQPDNIHAQRIDQSHLYEPPLVLFVKSFVVQNLTLLLGNSIKIIILSQSPYVLKFYGLSNIDCYDVMVFDWAEFGTLKKRYNKFDIPWTRKIQIVRDICRGLVSLRSASVLHHDMRCKNFFILHYLDPKIGNFKSSRKLDAKTRDLFHLVPAWKHIPYERICVTELQKVFEQLAATYPIPPDAPILLENKTLNFDGSIASPESENDERRAIELFKDAADSDHPDAQFRNVVLLLNNLRSEQNIARKNELCEEILHYFKLTANNKNHDTTYYLSDIYLNGKLNVEKK</sequence>
<name>A0ACA9KQ80_9GLOM</name>